<dbReference type="GO" id="GO:0006412">
    <property type="term" value="P:translation"/>
    <property type="evidence" value="ECO:0007669"/>
    <property type="project" value="InterPro"/>
</dbReference>
<evidence type="ECO:0000256" key="1">
    <source>
        <dbReference type="ARBA" id="ARBA00022980"/>
    </source>
</evidence>
<keyword evidence="2 4" id="KW-0687">Ribonucleoprotein</keyword>
<dbReference type="GO" id="GO:0005737">
    <property type="term" value="C:cytoplasm"/>
    <property type="evidence" value="ECO:0007669"/>
    <property type="project" value="UniProtKB-ARBA"/>
</dbReference>
<dbReference type="SUPFAM" id="SSF141091">
    <property type="entry name" value="L21p-like"/>
    <property type="match status" value="1"/>
</dbReference>
<dbReference type="InterPro" id="IPR028909">
    <property type="entry name" value="bL21-like"/>
</dbReference>
<evidence type="ECO:0000256" key="2">
    <source>
        <dbReference type="ARBA" id="ARBA00023274"/>
    </source>
</evidence>
<comment type="caution">
    <text evidence="5">The sequence shown here is derived from an EMBL/GenBank/DDBJ whole genome shotgun (WGS) entry which is preliminary data.</text>
</comment>
<comment type="function">
    <text evidence="4">This protein binds to 23S rRNA in the presence of protein L20.</text>
</comment>
<organism evidence="5 6">
    <name type="scientific">Candidatus Campbellbacteria bacterium RIFCSPHIGHO2_12_FULL_35_10</name>
    <dbReference type="NCBI Taxonomy" id="1797578"/>
    <lineage>
        <taxon>Bacteria</taxon>
        <taxon>Candidatus Campbelliibacteriota</taxon>
    </lineage>
</organism>
<protein>
    <recommendedName>
        <fullName evidence="3 4">50S ribosomal protein L21</fullName>
    </recommendedName>
</protein>
<evidence type="ECO:0000313" key="6">
    <source>
        <dbReference type="Proteomes" id="UP000185891"/>
    </source>
</evidence>
<dbReference type="AlphaFoldDB" id="A0A1F5EM62"/>
<proteinExistence type="inferred from homology"/>
<dbReference type="Pfam" id="PF00829">
    <property type="entry name" value="Ribosomal_L21p"/>
    <property type="match status" value="1"/>
</dbReference>
<sequence>MKFAVIETGGKQYKVSEGDVVKIEKLSDYKEGGKVTFDKVLFIDDGKT</sequence>
<feature type="non-terminal residue" evidence="5">
    <location>
        <position position="48"/>
    </location>
</feature>
<dbReference type="InterPro" id="IPR036164">
    <property type="entry name" value="bL21-like_sf"/>
</dbReference>
<keyword evidence="1 4" id="KW-0689">Ribosomal protein</keyword>
<evidence type="ECO:0000256" key="4">
    <source>
        <dbReference type="RuleBase" id="RU000562"/>
    </source>
</evidence>
<gene>
    <name evidence="5" type="ORF">A3E89_01110</name>
</gene>
<dbReference type="InterPro" id="IPR001787">
    <property type="entry name" value="Ribosomal_bL21"/>
</dbReference>
<evidence type="ECO:0000256" key="3">
    <source>
        <dbReference type="ARBA" id="ARBA00035483"/>
    </source>
</evidence>
<name>A0A1F5EM62_9BACT</name>
<keyword evidence="4" id="KW-0699">rRNA-binding</keyword>
<dbReference type="GO" id="GO:0005840">
    <property type="term" value="C:ribosome"/>
    <property type="evidence" value="ECO:0007669"/>
    <property type="project" value="UniProtKB-KW"/>
</dbReference>
<dbReference type="Proteomes" id="UP000185891">
    <property type="component" value="Unassembled WGS sequence"/>
</dbReference>
<comment type="similarity">
    <text evidence="4">Belongs to the bacterial ribosomal protein bL21 family.</text>
</comment>
<evidence type="ECO:0000313" key="5">
    <source>
        <dbReference type="EMBL" id="OGD68326.1"/>
    </source>
</evidence>
<dbReference type="GO" id="GO:0019843">
    <property type="term" value="F:rRNA binding"/>
    <property type="evidence" value="ECO:0007669"/>
    <property type="project" value="UniProtKB-KW"/>
</dbReference>
<dbReference type="GO" id="GO:0003735">
    <property type="term" value="F:structural constituent of ribosome"/>
    <property type="evidence" value="ECO:0007669"/>
    <property type="project" value="InterPro"/>
</dbReference>
<dbReference type="EMBL" id="MFAA01000038">
    <property type="protein sequence ID" value="OGD68326.1"/>
    <property type="molecule type" value="Genomic_DNA"/>
</dbReference>
<reference evidence="5 6" key="1">
    <citation type="journal article" date="2016" name="Nat. Commun.">
        <title>Thousands of microbial genomes shed light on interconnected biogeochemical processes in an aquifer system.</title>
        <authorList>
            <person name="Anantharaman K."/>
            <person name="Brown C.T."/>
            <person name="Hug L.A."/>
            <person name="Sharon I."/>
            <person name="Castelle C.J."/>
            <person name="Probst A.J."/>
            <person name="Thomas B.C."/>
            <person name="Singh A."/>
            <person name="Wilkins M.J."/>
            <person name="Karaoz U."/>
            <person name="Brodie E.L."/>
            <person name="Williams K.H."/>
            <person name="Hubbard S.S."/>
            <person name="Banfield J.F."/>
        </authorList>
    </citation>
    <scope>NUCLEOTIDE SEQUENCE [LARGE SCALE GENOMIC DNA]</scope>
</reference>
<keyword evidence="4" id="KW-0694">RNA-binding</keyword>
<accession>A0A1F5EM62</accession>
<dbReference type="GO" id="GO:1990904">
    <property type="term" value="C:ribonucleoprotein complex"/>
    <property type="evidence" value="ECO:0007669"/>
    <property type="project" value="UniProtKB-KW"/>
</dbReference>
<dbReference type="NCBIfam" id="TIGR00061">
    <property type="entry name" value="L21"/>
    <property type="match status" value="1"/>
</dbReference>